<sequence length="487" mass="54139">MSSPTSSQEQVYQLSFFDEMFAEVGITMAWIVEGRIDVTRITGALDRITARWPMLASRIERGTDHRMQLRIRLPEDGKYPPDYKLYAATSTTNPNPLTNFVPLPLPVAHDMLPVSLMSAPDTPQTTRQWIEKSLPLIYWHVTHFAPEGNGAEYSTIGVTFPHAVFDGLGIARVIHTLEAELLGRDWEPPPLPVDEQNINALESLLTGVMEEQDKGLRPPAKETYAGSIVSLWFSIAFLSWTLWQALWHKTQCRTIIIPEKAYTRLRDNIRDKAALADKDQVPISTADVISALIFKTMFSDASPNALLQLSSLASVRRFSSPSTQNIASYPHNCVLSLPYPLFPAPTLAALPLSTLAAQLASHRHAFTLEDAADFYRLMQRAWHLGGSGRGRNVSPYDPRAHENLMLSNMTIARIVDIDWTGAGAGVGKTVCRYKAALTGLPLWFTNIATVAGKLPDGSLVLDLAFSKKRMDMFEARVRELIAEADEV</sequence>
<evidence type="ECO:0000313" key="1">
    <source>
        <dbReference type="EMBL" id="KAF5315177.1"/>
    </source>
</evidence>
<dbReference type="EMBL" id="JAACJJ010000043">
    <property type="protein sequence ID" value="KAF5315177.1"/>
    <property type="molecule type" value="Genomic_DNA"/>
</dbReference>
<dbReference type="SUPFAM" id="SSF52777">
    <property type="entry name" value="CoA-dependent acyltransferases"/>
    <property type="match status" value="1"/>
</dbReference>
<name>A0A8H5EWS8_9AGAR</name>
<reference evidence="1 2" key="1">
    <citation type="journal article" date="2020" name="ISME J.">
        <title>Uncovering the hidden diversity of litter-decomposition mechanisms in mushroom-forming fungi.</title>
        <authorList>
            <person name="Floudas D."/>
            <person name="Bentzer J."/>
            <person name="Ahren D."/>
            <person name="Johansson T."/>
            <person name="Persson P."/>
            <person name="Tunlid A."/>
        </authorList>
    </citation>
    <scope>NUCLEOTIDE SEQUENCE [LARGE SCALE GENOMIC DNA]</scope>
    <source>
        <strain evidence="1 2">CBS 101986</strain>
    </source>
</reference>
<organism evidence="1 2">
    <name type="scientific">Psilocybe cf. subviscida</name>
    <dbReference type="NCBI Taxonomy" id="2480587"/>
    <lineage>
        <taxon>Eukaryota</taxon>
        <taxon>Fungi</taxon>
        <taxon>Dikarya</taxon>
        <taxon>Basidiomycota</taxon>
        <taxon>Agaricomycotina</taxon>
        <taxon>Agaricomycetes</taxon>
        <taxon>Agaricomycetidae</taxon>
        <taxon>Agaricales</taxon>
        <taxon>Agaricineae</taxon>
        <taxon>Strophariaceae</taxon>
        <taxon>Psilocybe</taxon>
    </lineage>
</organism>
<comment type="caution">
    <text evidence="1">The sequence shown here is derived from an EMBL/GenBank/DDBJ whole genome shotgun (WGS) entry which is preliminary data.</text>
</comment>
<proteinExistence type="predicted"/>
<dbReference type="AlphaFoldDB" id="A0A8H5EWS8"/>
<dbReference type="Proteomes" id="UP000567179">
    <property type="component" value="Unassembled WGS sequence"/>
</dbReference>
<dbReference type="OrthoDB" id="21502at2759"/>
<protein>
    <submittedName>
        <fullName evidence="1">Uncharacterized protein</fullName>
    </submittedName>
</protein>
<dbReference type="Gene3D" id="3.30.559.10">
    <property type="entry name" value="Chloramphenicol acetyltransferase-like domain"/>
    <property type="match status" value="2"/>
</dbReference>
<accession>A0A8H5EWS8</accession>
<evidence type="ECO:0000313" key="2">
    <source>
        <dbReference type="Proteomes" id="UP000567179"/>
    </source>
</evidence>
<gene>
    <name evidence="1" type="ORF">D9619_007455</name>
</gene>
<keyword evidence="2" id="KW-1185">Reference proteome</keyword>
<dbReference type="InterPro" id="IPR023213">
    <property type="entry name" value="CAT-like_dom_sf"/>
</dbReference>